<evidence type="ECO:0000313" key="1">
    <source>
        <dbReference type="EMBL" id="GAA3034326.1"/>
    </source>
</evidence>
<reference evidence="2" key="1">
    <citation type="journal article" date="2019" name="Int. J. Syst. Evol. Microbiol.">
        <title>The Global Catalogue of Microorganisms (GCM) 10K type strain sequencing project: providing services to taxonomists for standard genome sequencing and annotation.</title>
        <authorList>
            <consortium name="The Broad Institute Genomics Platform"/>
            <consortium name="The Broad Institute Genome Sequencing Center for Infectious Disease"/>
            <person name="Wu L."/>
            <person name="Ma J."/>
        </authorList>
    </citation>
    <scope>NUCLEOTIDE SEQUENCE [LARGE SCALE GENOMIC DNA]</scope>
    <source>
        <strain evidence="2">JCM 14234</strain>
    </source>
</reference>
<evidence type="ECO:0008006" key="3">
    <source>
        <dbReference type="Google" id="ProtNLM"/>
    </source>
</evidence>
<protein>
    <recommendedName>
        <fullName evidence="3">Transposase</fullName>
    </recommendedName>
</protein>
<name>A0ABP6L6U3_9ACTN</name>
<organism evidence="1 2">
    <name type="scientific">Gordonia defluvii</name>
    <dbReference type="NCBI Taxonomy" id="283718"/>
    <lineage>
        <taxon>Bacteria</taxon>
        <taxon>Bacillati</taxon>
        <taxon>Actinomycetota</taxon>
        <taxon>Actinomycetes</taxon>
        <taxon>Mycobacteriales</taxon>
        <taxon>Gordoniaceae</taxon>
        <taxon>Gordonia</taxon>
    </lineage>
</organism>
<evidence type="ECO:0000313" key="2">
    <source>
        <dbReference type="Proteomes" id="UP001501035"/>
    </source>
</evidence>
<comment type="caution">
    <text evidence="1">The sequence shown here is derived from an EMBL/GenBank/DDBJ whole genome shotgun (WGS) entry which is preliminary data.</text>
</comment>
<dbReference type="Proteomes" id="UP001501035">
    <property type="component" value="Unassembled WGS sequence"/>
</dbReference>
<keyword evidence="2" id="KW-1185">Reference proteome</keyword>
<gene>
    <name evidence="1" type="ORF">GCM10010528_14010</name>
</gene>
<proteinExistence type="predicted"/>
<sequence>MLSWIVVAQSDTTVTWEVADEAGREDNPATICKEAEFLWLAMNFRRPLSCSSWVLPEKMR</sequence>
<dbReference type="EMBL" id="BAAAVS010000021">
    <property type="protein sequence ID" value="GAA3034326.1"/>
    <property type="molecule type" value="Genomic_DNA"/>
</dbReference>
<accession>A0ABP6L6U3</accession>